<comment type="caution">
    <text evidence="1">The sequence shown here is derived from an EMBL/GenBank/DDBJ whole genome shotgun (WGS) entry which is preliminary data.</text>
</comment>
<gene>
    <name evidence="1" type="ORF">CLV62_10922</name>
</gene>
<accession>A0A2V3PRC1</accession>
<dbReference type="EMBL" id="QICL01000009">
    <property type="protein sequence ID" value="PXV64696.1"/>
    <property type="molecule type" value="Genomic_DNA"/>
</dbReference>
<dbReference type="Proteomes" id="UP000247973">
    <property type="component" value="Unassembled WGS sequence"/>
</dbReference>
<name>A0A2V3PRC1_9BACT</name>
<keyword evidence="2" id="KW-1185">Reference proteome</keyword>
<proteinExistence type="predicted"/>
<evidence type="ECO:0000313" key="1">
    <source>
        <dbReference type="EMBL" id="PXV64696.1"/>
    </source>
</evidence>
<evidence type="ECO:0008006" key="3">
    <source>
        <dbReference type="Google" id="ProtNLM"/>
    </source>
</evidence>
<evidence type="ECO:0000313" key="2">
    <source>
        <dbReference type="Proteomes" id="UP000247973"/>
    </source>
</evidence>
<dbReference type="OrthoDB" id="996814at2"/>
<protein>
    <recommendedName>
        <fullName evidence="3">Lipoprotein</fullName>
    </recommendedName>
</protein>
<sequence>MNKFILFCISFTVIFASCKSGGSKDFSNISILVDEAEVIINKYDNNVQSALDSKKYDYIKVVSQTAMDSSNVKINDLKNLIIPPPAEELRISAIAYIKSLQKIINAQEMYTTITDTTSTNTAKELDSNFLETVEHAKRMRDTYIGKLDALTN</sequence>
<organism evidence="1 2">
    <name type="scientific">Dysgonomonas alginatilytica</name>
    <dbReference type="NCBI Taxonomy" id="1605892"/>
    <lineage>
        <taxon>Bacteria</taxon>
        <taxon>Pseudomonadati</taxon>
        <taxon>Bacteroidota</taxon>
        <taxon>Bacteroidia</taxon>
        <taxon>Bacteroidales</taxon>
        <taxon>Dysgonomonadaceae</taxon>
        <taxon>Dysgonomonas</taxon>
    </lineage>
</organism>
<dbReference type="AlphaFoldDB" id="A0A2V3PRC1"/>
<dbReference type="PROSITE" id="PS51257">
    <property type="entry name" value="PROKAR_LIPOPROTEIN"/>
    <property type="match status" value="1"/>
</dbReference>
<reference evidence="1 2" key="1">
    <citation type="submission" date="2018-03" db="EMBL/GenBank/DDBJ databases">
        <title>Genomic Encyclopedia of Archaeal and Bacterial Type Strains, Phase II (KMG-II): from individual species to whole genera.</title>
        <authorList>
            <person name="Goeker M."/>
        </authorList>
    </citation>
    <scope>NUCLEOTIDE SEQUENCE [LARGE SCALE GENOMIC DNA]</scope>
    <source>
        <strain evidence="1 2">DSM 100214</strain>
    </source>
</reference>
<dbReference type="RefSeq" id="WP_110310417.1">
    <property type="nucleotide sequence ID" value="NZ_QICL01000009.1"/>
</dbReference>